<evidence type="ECO:0008006" key="3">
    <source>
        <dbReference type="Google" id="ProtNLM"/>
    </source>
</evidence>
<dbReference type="KEGG" id="lpav:PLANPX_2348"/>
<dbReference type="Pfam" id="PF03803">
    <property type="entry name" value="Scramblase"/>
    <property type="match status" value="1"/>
</dbReference>
<dbReference type="GO" id="GO:0017128">
    <property type="term" value="F:phospholipid scramblase activity"/>
    <property type="evidence" value="ECO:0007669"/>
    <property type="project" value="InterPro"/>
</dbReference>
<sequence>MAWDTADQLIVKEHLGLFKAASNYDIYDLDSGEMVLECREPHLSWLTQALRFTDYRRMTPFDIHVTDMQGNLVVRVVRGISLFLSKVKVYDGEGALLGGFEQKLFSIGGAFNVHDEHGRTVCQLAGKWTGWEFKFTANGVELARVSKKWAGIHKEMFTTADSYALDVANNIPPESAIRKLILAAVLCIDMVLKE</sequence>
<protein>
    <recommendedName>
        <fullName evidence="3">RNAase</fullName>
    </recommendedName>
</protein>
<dbReference type="InterPro" id="IPR038595">
    <property type="entry name" value="LOR_sf"/>
</dbReference>
<evidence type="ECO:0000313" key="1">
    <source>
        <dbReference type="EMBL" id="BBO32736.1"/>
    </source>
</evidence>
<name>A0A5K7XEI2_9BACT</name>
<keyword evidence="2" id="KW-1185">Reference proteome</keyword>
<dbReference type="InterPro" id="IPR025659">
    <property type="entry name" value="Tubby-like_C"/>
</dbReference>
<dbReference type="AlphaFoldDB" id="A0A5K7XEI2"/>
<accession>A0A5K7XEI2</accession>
<dbReference type="RefSeq" id="WP_152098651.1">
    <property type="nucleotide sequence ID" value="NZ_AP021861.1"/>
</dbReference>
<dbReference type="PANTHER" id="PTHR23248">
    <property type="entry name" value="PHOSPHOLIPID SCRAMBLASE-RELATED"/>
    <property type="match status" value="1"/>
</dbReference>
<dbReference type="Proteomes" id="UP000326837">
    <property type="component" value="Chromosome"/>
</dbReference>
<gene>
    <name evidence="1" type="ORF">PLANPX_2348</name>
</gene>
<organism evidence="1 2">
    <name type="scientific">Lacipirellula parvula</name>
    <dbReference type="NCBI Taxonomy" id="2650471"/>
    <lineage>
        <taxon>Bacteria</taxon>
        <taxon>Pseudomonadati</taxon>
        <taxon>Planctomycetota</taxon>
        <taxon>Planctomycetia</taxon>
        <taxon>Pirellulales</taxon>
        <taxon>Lacipirellulaceae</taxon>
        <taxon>Lacipirellula</taxon>
    </lineage>
</organism>
<dbReference type="InterPro" id="IPR005552">
    <property type="entry name" value="Scramblase"/>
</dbReference>
<evidence type="ECO:0000313" key="2">
    <source>
        <dbReference type="Proteomes" id="UP000326837"/>
    </source>
</evidence>
<dbReference type="PANTHER" id="PTHR23248:SF9">
    <property type="entry name" value="PHOSPHOLIPID SCRAMBLASE"/>
    <property type="match status" value="1"/>
</dbReference>
<dbReference type="SUPFAM" id="SSF54518">
    <property type="entry name" value="Tubby C-terminal domain-like"/>
    <property type="match status" value="1"/>
</dbReference>
<dbReference type="EMBL" id="AP021861">
    <property type="protein sequence ID" value="BBO32736.1"/>
    <property type="molecule type" value="Genomic_DNA"/>
</dbReference>
<reference evidence="2" key="1">
    <citation type="submission" date="2019-10" db="EMBL/GenBank/DDBJ databases">
        <title>Lacipirellula parvula gen. nov., sp. nov., representing a lineage of planctomycetes widespread in freshwater anoxic habitats, and description of the family Lacipirellulaceae.</title>
        <authorList>
            <person name="Dedysh S.N."/>
            <person name="Kulichevskaya I.S."/>
            <person name="Beletsky A.V."/>
            <person name="Rakitin A.L."/>
            <person name="Mardanov A.V."/>
            <person name="Ivanova A.A."/>
            <person name="Saltykova V.X."/>
            <person name="Rijpstra W.I.C."/>
            <person name="Sinninghe Damste J.S."/>
            <person name="Ravin N.V."/>
        </authorList>
    </citation>
    <scope>NUCLEOTIDE SEQUENCE [LARGE SCALE GENOMIC DNA]</scope>
    <source>
        <strain evidence="2">PX69</strain>
    </source>
</reference>
<dbReference type="Gene3D" id="2.40.160.200">
    <property type="entry name" value="LURP1-related"/>
    <property type="match status" value="1"/>
</dbReference>
<dbReference type="GO" id="GO:0005886">
    <property type="term" value="C:plasma membrane"/>
    <property type="evidence" value="ECO:0007669"/>
    <property type="project" value="TreeGrafter"/>
</dbReference>
<proteinExistence type="predicted"/>